<feature type="compositionally biased region" description="Basic and acidic residues" evidence="1">
    <location>
        <begin position="182"/>
        <end position="198"/>
    </location>
</feature>
<dbReference type="OrthoDB" id="285029at2"/>
<feature type="domain" description="Cupin type-2" evidence="2">
    <location>
        <begin position="83"/>
        <end position="151"/>
    </location>
</feature>
<dbReference type="InterPro" id="IPR013096">
    <property type="entry name" value="Cupin_2"/>
</dbReference>
<dbReference type="Pfam" id="PF07883">
    <property type="entry name" value="Cupin_2"/>
    <property type="match status" value="1"/>
</dbReference>
<name>A0A558AFA2_9PSEU</name>
<dbReference type="InterPro" id="IPR014710">
    <property type="entry name" value="RmlC-like_jellyroll"/>
</dbReference>
<evidence type="ECO:0000313" key="3">
    <source>
        <dbReference type="EMBL" id="TVT22945.1"/>
    </source>
</evidence>
<evidence type="ECO:0000256" key="1">
    <source>
        <dbReference type="SAM" id="MobiDB-lite"/>
    </source>
</evidence>
<dbReference type="InterPro" id="IPR011051">
    <property type="entry name" value="RmlC_Cupin_sf"/>
</dbReference>
<sequence length="198" mass="22615">MSEAEAAGDEAEARAKLYHSQKNRVFVRPIQGEYGLNAELERLRAVPRVRKASEIKFVDGPQAYSRHYVEPKDGITQTFHLHLEEYGPGGKSQKHGHVNEAAFYILDGRGYEIHDGIRYDWEAGDVAIVHNNCVHQHFNADEHRPARALVIKTKPMYLFMNMLFQKQVEARAVTPSPTGEGFEPREREEDFNHPEGGY</sequence>
<dbReference type="Gene3D" id="2.60.120.10">
    <property type="entry name" value="Jelly Rolls"/>
    <property type="match status" value="1"/>
</dbReference>
<evidence type="ECO:0000259" key="2">
    <source>
        <dbReference type="Pfam" id="PF07883"/>
    </source>
</evidence>
<evidence type="ECO:0000313" key="4">
    <source>
        <dbReference type="Proteomes" id="UP000318578"/>
    </source>
</evidence>
<reference evidence="3 4" key="1">
    <citation type="submission" date="2019-07" db="EMBL/GenBank/DDBJ databases">
        <title>New species of Amycolatopsis and Streptomyces.</title>
        <authorList>
            <person name="Duangmal K."/>
            <person name="Teo W.F.A."/>
            <person name="Lipun K."/>
        </authorList>
    </citation>
    <scope>NUCLEOTIDE SEQUENCE [LARGE SCALE GENOMIC DNA]</scope>
    <source>
        <strain evidence="3 4">JCM 30562</strain>
    </source>
</reference>
<accession>A0A558AFA2</accession>
<organism evidence="3 4">
    <name type="scientific">Amycolatopsis acidiphila</name>
    <dbReference type="NCBI Taxonomy" id="715473"/>
    <lineage>
        <taxon>Bacteria</taxon>
        <taxon>Bacillati</taxon>
        <taxon>Actinomycetota</taxon>
        <taxon>Actinomycetes</taxon>
        <taxon>Pseudonocardiales</taxon>
        <taxon>Pseudonocardiaceae</taxon>
        <taxon>Amycolatopsis</taxon>
    </lineage>
</organism>
<dbReference type="AlphaFoldDB" id="A0A558AFA2"/>
<comment type="caution">
    <text evidence="3">The sequence shown here is derived from an EMBL/GenBank/DDBJ whole genome shotgun (WGS) entry which is preliminary data.</text>
</comment>
<feature type="region of interest" description="Disordered" evidence="1">
    <location>
        <begin position="174"/>
        <end position="198"/>
    </location>
</feature>
<gene>
    <name evidence="3" type="ORF">FNH06_11390</name>
</gene>
<dbReference type="Proteomes" id="UP000318578">
    <property type="component" value="Unassembled WGS sequence"/>
</dbReference>
<dbReference type="RefSeq" id="WP_144637431.1">
    <property type="nucleotide sequence ID" value="NZ_BNAX01000001.1"/>
</dbReference>
<protein>
    <submittedName>
        <fullName evidence="3">Cupin domain-containing protein</fullName>
    </submittedName>
</protein>
<proteinExistence type="predicted"/>
<keyword evidence="4" id="KW-1185">Reference proteome</keyword>
<dbReference type="EMBL" id="VJZA01000014">
    <property type="protein sequence ID" value="TVT22945.1"/>
    <property type="molecule type" value="Genomic_DNA"/>
</dbReference>
<dbReference type="SUPFAM" id="SSF51182">
    <property type="entry name" value="RmlC-like cupins"/>
    <property type="match status" value="1"/>
</dbReference>